<name>A0ABS4X5E9_9MICO</name>
<evidence type="ECO:0000256" key="1">
    <source>
        <dbReference type="SAM" id="MobiDB-lite"/>
    </source>
</evidence>
<gene>
    <name evidence="2" type="ORF">JOF43_003661</name>
</gene>
<feature type="region of interest" description="Disordered" evidence="1">
    <location>
        <begin position="47"/>
        <end position="71"/>
    </location>
</feature>
<evidence type="ECO:0000313" key="2">
    <source>
        <dbReference type="EMBL" id="MBP2383672.1"/>
    </source>
</evidence>
<proteinExistence type="predicted"/>
<accession>A0ABS4X5E9</accession>
<organism evidence="2 3">
    <name type="scientific">Brachybacterium sacelli</name>
    <dbReference type="NCBI Taxonomy" id="173364"/>
    <lineage>
        <taxon>Bacteria</taxon>
        <taxon>Bacillati</taxon>
        <taxon>Actinomycetota</taxon>
        <taxon>Actinomycetes</taxon>
        <taxon>Micrococcales</taxon>
        <taxon>Dermabacteraceae</taxon>
        <taxon>Brachybacterium</taxon>
    </lineage>
</organism>
<protein>
    <recommendedName>
        <fullName evidence="4">DUF1963 domain-containing protein</fullName>
    </recommendedName>
</protein>
<evidence type="ECO:0000313" key="3">
    <source>
        <dbReference type="Proteomes" id="UP001519290"/>
    </source>
</evidence>
<evidence type="ECO:0008006" key="4">
    <source>
        <dbReference type="Google" id="ProtNLM"/>
    </source>
</evidence>
<dbReference type="EMBL" id="JAGIOD010000002">
    <property type="protein sequence ID" value="MBP2383672.1"/>
    <property type="molecule type" value="Genomic_DNA"/>
</dbReference>
<dbReference type="Proteomes" id="UP001519290">
    <property type="component" value="Unassembled WGS sequence"/>
</dbReference>
<comment type="caution">
    <text evidence="2">The sequence shown here is derived from an EMBL/GenBank/DDBJ whole genome shotgun (WGS) entry which is preliminary data.</text>
</comment>
<dbReference type="RefSeq" id="WP_209904453.1">
    <property type="nucleotide sequence ID" value="NZ_BAAAJW010000022.1"/>
</dbReference>
<keyword evidence="3" id="KW-1185">Reference proteome</keyword>
<sequence>MTDRQWTHRVLDDPADLDATPAALSAAEAQPWANFVVFTPDRLPAGTHLGEQSLRREAPPGRVGDSMAGRTPWSANNPAAFRFEVRGDGRRLRVKQFLYDWAFPALDHPALWESRTSAERLDEHHLVWHGIDYMGHQGASARIARTMIELSVLDGTFTREEITDLYRSLRPADSEAATAIAATPFAALSYWARRPEASVIAVPLGLWNLRQEDTANLTWRPIQDGHAPFGPSAVPHRLSDLVLESTTTHHGHSPVASEHLYSGGPDRGRELRLHTLNLEHLPRAIEPESHPAEHEDITVAGHHVRLAFIDNAYGPFDAVLDDANGNPTWRLLASAHTHTDRRWFLRVLDDLLDATDSAP</sequence>
<reference evidence="2 3" key="1">
    <citation type="submission" date="2021-03" db="EMBL/GenBank/DDBJ databases">
        <title>Sequencing the genomes of 1000 actinobacteria strains.</title>
        <authorList>
            <person name="Klenk H.-P."/>
        </authorList>
    </citation>
    <scope>NUCLEOTIDE SEQUENCE [LARGE SCALE GENOMIC DNA]</scope>
    <source>
        <strain evidence="2 3">DSM 14566</strain>
    </source>
</reference>